<dbReference type="RefSeq" id="WP_379873652.1">
    <property type="nucleotide sequence ID" value="NZ_JBHTBH010000015.1"/>
</dbReference>
<dbReference type="InterPro" id="IPR011051">
    <property type="entry name" value="RmlC_Cupin_sf"/>
</dbReference>
<dbReference type="EMBL" id="JBHTBH010000015">
    <property type="protein sequence ID" value="MFC7331012.1"/>
    <property type="molecule type" value="Genomic_DNA"/>
</dbReference>
<proteinExistence type="predicted"/>
<dbReference type="Gene3D" id="2.60.120.10">
    <property type="entry name" value="Jelly Rolls"/>
    <property type="match status" value="1"/>
</dbReference>
<name>A0ABW2KM09_9ACTN</name>
<dbReference type="PANTHER" id="PTHR36440">
    <property type="entry name" value="PUTATIVE (AFU_ORTHOLOGUE AFUA_8G07350)-RELATED"/>
    <property type="match status" value="1"/>
</dbReference>
<evidence type="ECO:0000313" key="3">
    <source>
        <dbReference type="Proteomes" id="UP001596540"/>
    </source>
</evidence>
<dbReference type="PANTHER" id="PTHR36440:SF1">
    <property type="entry name" value="PUTATIVE (AFU_ORTHOLOGUE AFUA_8G07350)-RELATED"/>
    <property type="match status" value="1"/>
</dbReference>
<dbReference type="InterPro" id="IPR053146">
    <property type="entry name" value="QDO-like"/>
</dbReference>
<evidence type="ECO:0000259" key="1">
    <source>
        <dbReference type="Pfam" id="PF07883"/>
    </source>
</evidence>
<organism evidence="2 3">
    <name type="scientific">Marinactinospora rubrisoli</name>
    <dbReference type="NCBI Taxonomy" id="2715399"/>
    <lineage>
        <taxon>Bacteria</taxon>
        <taxon>Bacillati</taxon>
        <taxon>Actinomycetota</taxon>
        <taxon>Actinomycetes</taxon>
        <taxon>Streptosporangiales</taxon>
        <taxon>Nocardiopsidaceae</taxon>
        <taxon>Marinactinospora</taxon>
    </lineage>
</organism>
<comment type="caution">
    <text evidence="2">The sequence shown here is derived from an EMBL/GenBank/DDBJ whole genome shotgun (WGS) entry which is preliminary data.</text>
</comment>
<gene>
    <name evidence="2" type="ORF">ACFQRF_25065</name>
</gene>
<evidence type="ECO:0000313" key="2">
    <source>
        <dbReference type="EMBL" id="MFC7331012.1"/>
    </source>
</evidence>
<feature type="domain" description="Cupin type-2" evidence="1">
    <location>
        <begin position="58"/>
        <end position="124"/>
    </location>
</feature>
<accession>A0ABW2KM09</accession>
<dbReference type="SUPFAM" id="SSF51182">
    <property type="entry name" value="RmlC-like cupins"/>
    <property type="match status" value="1"/>
</dbReference>
<keyword evidence="3" id="KW-1185">Reference proteome</keyword>
<dbReference type="InterPro" id="IPR013096">
    <property type="entry name" value="Cupin_2"/>
</dbReference>
<dbReference type="Pfam" id="PF07883">
    <property type="entry name" value="Cupin_2"/>
    <property type="match status" value="1"/>
</dbReference>
<reference evidence="3" key="1">
    <citation type="journal article" date="2019" name="Int. J. Syst. Evol. Microbiol.">
        <title>The Global Catalogue of Microorganisms (GCM) 10K type strain sequencing project: providing services to taxonomists for standard genome sequencing and annotation.</title>
        <authorList>
            <consortium name="The Broad Institute Genomics Platform"/>
            <consortium name="The Broad Institute Genome Sequencing Center for Infectious Disease"/>
            <person name="Wu L."/>
            <person name="Ma J."/>
        </authorList>
    </citation>
    <scope>NUCLEOTIDE SEQUENCE [LARGE SCALE GENOMIC DNA]</scope>
    <source>
        <strain evidence="3">CGMCC 4.7382</strain>
    </source>
</reference>
<dbReference type="Proteomes" id="UP001596540">
    <property type="component" value="Unassembled WGS sequence"/>
</dbReference>
<dbReference type="InterPro" id="IPR014710">
    <property type="entry name" value="RmlC-like_jellyroll"/>
</dbReference>
<protein>
    <submittedName>
        <fullName evidence="2">Cupin domain-containing protein</fullName>
    </submittedName>
</protein>
<sequence length="167" mass="18668">MDVKDGGQRPFGGPVVSLPDKVERYGYYNTEFEVFLRSELTGGQYFMIRQRRMRAEDAPPFHLHTREDEIWIVNSGRFRFWIGGESLATATTYDVGPGGVVYGPRNVPHTFQSIDGAGDVSLLWNPAAAQSYFLGVGEAETREDFEHLDRLEAVGVRVLDRAPVNGA</sequence>